<proteinExistence type="predicted"/>
<dbReference type="InterPro" id="IPR030678">
    <property type="entry name" value="Peptide/Ni-bd"/>
</dbReference>
<dbReference type="SUPFAM" id="SSF53850">
    <property type="entry name" value="Periplasmic binding protein-like II"/>
    <property type="match status" value="1"/>
</dbReference>
<comment type="caution">
    <text evidence="3">The sequence shown here is derived from an EMBL/GenBank/DDBJ whole genome shotgun (WGS) entry which is preliminary data.</text>
</comment>
<feature type="signal peptide" evidence="1">
    <location>
        <begin position="1"/>
        <end position="31"/>
    </location>
</feature>
<dbReference type="Proteomes" id="UP000293342">
    <property type="component" value="Unassembled WGS sequence"/>
</dbReference>
<feature type="domain" description="Solute-binding protein family 5" evidence="2">
    <location>
        <begin position="80"/>
        <end position="415"/>
    </location>
</feature>
<dbReference type="GO" id="GO:0015833">
    <property type="term" value="P:peptide transport"/>
    <property type="evidence" value="ECO:0007669"/>
    <property type="project" value="TreeGrafter"/>
</dbReference>
<accession>A0A4R0JEB2</accession>
<dbReference type="GO" id="GO:0042597">
    <property type="term" value="C:periplasmic space"/>
    <property type="evidence" value="ECO:0007669"/>
    <property type="project" value="UniProtKB-ARBA"/>
</dbReference>
<name>A0A4R0JEB2_9ACTN</name>
<gene>
    <name evidence="3" type="ORF">E0H75_36325</name>
</gene>
<evidence type="ECO:0000259" key="2">
    <source>
        <dbReference type="Pfam" id="PF00496"/>
    </source>
</evidence>
<dbReference type="PANTHER" id="PTHR30290">
    <property type="entry name" value="PERIPLASMIC BINDING COMPONENT OF ABC TRANSPORTER"/>
    <property type="match status" value="1"/>
</dbReference>
<feature type="chain" id="PRO_5039344353" evidence="1">
    <location>
        <begin position="32"/>
        <end position="509"/>
    </location>
</feature>
<dbReference type="InterPro" id="IPR039424">
    <property type="entry name" value="SBP_5"/>
</dbReference>
<dbReference type="EMBL" id="SJKD01000010">
    <property type="protein sequence ID" value="TCC44310.1"/>
    <property type="molecule type" value="Genomic_DNA"/>
</dbReference>
<dbReference type="GO" id="GO:0043190">
    <property type="term" value="C:ATP-binding cassette (ABC) transporter complex"/>
    <property type="evidence" value="ECO:0007669"/>
    <property type="project" value="InterPro"/>
</dbReference>
<keyword evidence="1" id="KW-0732">Signal</keyword>
<dbReference type="PROSITE" id="PS51257">
    <property type="entry name" value="PROKAR_LIPOPROTEIN"/>
    <property type="match status" value="1"/>
</dbReference>
<reference evidence="3 4" key="1">
    <citation type="submission" date="2019-02" db="EMBL/GenBank/DDBJ databases">
        <title>Kribbella capetownensis sp. nov. and Kribbella speibonae sp. nov., isolated from soil.</title>
        <authorList>
            <person name="Curtis S.M."/>
            <person name="Norton I."/>
            <person name="Everest G.J."/>
            <person name="Meyers P.R."/>
        </authorList>
    </citation>
    <scope>NUCLEOTIDE SEQUENCE [LARGE SCALE GENOMIC DNA]</scope>
    <source>
        <strain evidence="3 4">YM53</strain>
    </source>
</reference>
<dbReference type="RefSeq" id="WP_131518230.1">
    <property type="nucleotide sequence ID" value="NZ_SJKD01000010.1"/>
</dbReference>
<organism evidence="3 4">
    <name type="scientific">Kribbella capetownensis</name>
    <dbReference type="NCBI Taxonomy" id="1572659"/>
    <lineage>
        <taxon>Bacteria</taxon>
        <taxon>Bacillati</taxon>
        <taxon>Actinomycetota</taxon>
        <taxon>Actinomycetes</taxon>
        <taxon>Propionibacteriales</taxon>
        <taxon>Kribbellaceae</taxon>
        <taxon>Kribbella</taxon>
    </lineage>
</organism>
<dbReference type="InterPro" id="IPR000914">
    <property type="entry name" value="SBP_5_dom"/>
</dbReference>
<protein>
    <submittedName>
        <fullName evidence="3">Peptide ABC transporter substrate-binding protein</fullName>
    </submittedName>
</protein>
<dbReference type="OrthoDB" id="9803988at2"/>
<evidence type="ECO:0000313" key="4">
    <source>
        <dbReference type="Proteomes" id="UP000293342"/>
    </source>
</evidence>
<dbReference type="GO" id="GO:1904680">
    <property type="term" value="F:peptide transmembrane transporter activity"/>
    <property type="evidence" value="ECO:0007669"/>
    <property type="project" value="TreeGrafter"/>
</dbReference>
<dbReference type="Gene3D" id="3.40.190.10">
    <property type="entry name" value="Periplasmic binding protein-like II"/>
    <property type="match status" value="1"/>
</dbReference>
<dbReference type="AlphaFoldDB" id="A0A4R0JEB2"/>
<keyword evidence="4" id="KW-1185">Reference proteome</keyword>
<dbReference type="PIRSF" id="PIRSF002741">
    <property type="entry name" value="MppA"/>
    <property type="match status" value="1"/>
</dbReference>
<dbReference type="Gene3D" id="3.10.105.10">
    <property type="entry name" value="Dipeptide-binding Protein, Domain 3"/>
    <property type="match status" value="1"/>
</dbReference>
<dbReference type="Pfam" id="PF00496">
    <property type="entry name" value="SBP_bac_5"/>
    <property type="match status" value="1"/>
</dbReference>
<evidence type="ECO:0000256" key="1">
    <source>
        <dbReference type="SAM" id="SignalP"/>
    </source>
</evidence>
<sequence length="509" mass="54441">MLIPRLIRRGGAVVAAAALVAGLGACSGAGAGSSSAAKTLTIANVLDNNSFDPTQLNIGNQMQYWSPVVDTLLTRDKSNKLQPSLATAWKYDPTRTVLNLKLKSGVKFTDGTPFDASVVRANLTNLAAGTGQNSYMSQSVTTYQIVSPTEINLKLKTPDPGLIDYLASVGGVMASPKSLKSPTVATTPVGSGPYVLDKAGTVVGSTYTYTRNTGYWNAAAFPYDKIVIKPMTDLTARLNALKSGQLNAALTDTNSLADAKRTGLTVNTTPVNWNGLLLMDRDGKLVPALKDVRVRQAINYAFDREAILKNVSHSEGALTTQIFNVAGDGYDKSLDGRYNYDVAKAKQLLTEAGYGDGFTITMPEAANFAQYNAIITQQLAAIAITVKWVKVPANAVIPEILSGKYPVAFMTLGSQSAWQDIQKAVTRKSPWNPLKAGDPRLDKLLAAAQTAPEAQLPAAMKAVSKWLVDQAWFAPWYRENSVFLSDSRTAVAMQAYNVAPGISSFSPKE</sequence>
<evidence type="ECO:0000313" key="3">
    <source>
        <dbReference type="EMBL" id="TCC44310.1"/>
    </source>
</evidence>